<dbReference type="HOGENOM" id="CLU_089968_0_0_10"/>
<reference evidence="2 3" key="1">
    <citation type="submission" date="2012-05" db="EMBL/GenBank/DDBJ databases">
        <authorList>
            <person name="Weinstock G."/>
            <person name="Sodergren E."/>
            <person name="Lobos E.A."/>
            <person name="Fulton L."/>
            <person name="Fulton R."/>
            <person name="Courtney L."/>
            <person name="Fronick C."/>
            <person name="O'Laughlin M."/>
            <person name="Godfrey J."/>
            <person name="Wilson R.M."/>
            <person name="Miner T."/>
            <person name="Farmer C."/>
            <person name="Delehaunty K."/>
            <person name="Cordes M."/>
            <person name="Minx P."/>
            <person name="Tomlinson C."/>
            <person name="Chen J."/>
            <person name="Wollam A."/>
            <person name="Pepin K.H."/>
            <person name="Bhonagiri V."/>
            <person name="Zhang X."/>
            <person name="Suruliraj S."/>
            <person name="Warren W."/>
            <person name="Mitreva M."/>
            <person name="Mardis E.R."/>
            <person name="Wilson R.K."/>
        </authorList>
    </citation>
    <scope>NUCLEOTIDE SEQUENCE [LARGE SCALE GENOMIC DNA]</scope>
    <source>
        <strain evidence="2 3">F0037</strain>
    </source>
</reference>
<protein>
    <recommendedName>
        <fullName evidence="4">Outer membrane protein beta-barrel domain-containing protein</fullName>
    </recommendedName>
</protein>
<keyword evidence="1" id="KW-0732">Signal</keyword>
<evidence type="ECO:0000313" key="2">
    <source>
        <dbReference type="EMBL" id="EKX99981.1"/>
    </source>
</evidence>
<feature type="signal peptide" evidence="1">
    <location>
        <begin position="1"/>
        <end position="21"/>
    </location>
</feature>
<organism evidence="2 3">
    <name type="scientific">Porphyromonas catoniae F0037</name>
    <dbReference type="NCBI Taxonomy" id="1127696"/>
    <lineage>
        <taxon>Bacteria</taxon>
        <taxon>Pseudomonadati</taxon>
        <taxon>Bacteroidota</taxon>
        <taxon>Bacteroidia</taxon>
        <taxon>Bacteroidales</taxon>
        <taxon>Porphyromonadaceae</taxon>
        <taxon>Porphyromonas</taxon>
    </lineage>
</organism>
<gene>
    <name evidence="2" type="ORF">HMPREF9134_01890</name>
</gene>
<dbReference type="AlphaFoldDB" id="L1N9W2"/>
<feature type="chain" id="PRO_5003954872" description="Outer membrane protein beta-barrel domain-containing protein" evidence="1">
    <location>
        <begin position="22"/>
        <end position="271"/>
    </location>
</feature>
<dbReference type="Proteomes" id="UP000010408">
    <property type="component" value="Unassembled WGS sequence"/>
</dbReference>
<evidence type="ECO:0000256" key="1">
    <source>
        <dbReference type="SAM" id="SignalP"/>
    </source>
</evidence>
<evidence type="ECO:0000313" key="3">
    <source>
        <dbReference type="Proteomes" id="UP000010408"/>
    </source>
</evidence>
<dbReference type="PATRIC" id="fig|1127696.3.peg.1715"/>
<accession>L1N9W2</accession>
<name>L1N9W2_9PORP</name>
<sequence length="271" mass="29895">MKELRLLTSLLLLTIALPLSAQKPRFEPTPENSLLDGKTIVKTNVIGILFGSYSLVGERLLTPGLSASLDLNARFATNGSDIVTPSNSYRSRMAFWNAGSGFSYFAVTPEIRWYLNGGMGHGFYLAPYYRFQRSKYTDMSRDFLLEDNTGKIVYGAIAYTEYASSHSVGLGLGAQWLLGRNKNIVLDWYIAGLGRGVAYNTVEGKFHFSDGKAHVTSVNDDALRQSITEGSGTNTKDAKVSFDREKQTFHISGLRTRALSIRGGLSVGFRF</sequence>
<evidence type="ECO:0008006" key="4">
    <source>
        <dbReference type="Google" id="ProtNLM"/>
    </source>
</evidence>
<comment type="caution">
    <text evidence="2">The sequence shown here is derived from an EMBL/GenBank/DDBJ whole genome shotgun (WGS) entry which is preliminary data.</text>
</comment>
<proteinExistence type="predicted"/>
<dbReference type="RefSeq" id="WP_005468251.1">
    <property type="nucleotide sequence ID" value="NZ_KB291037.1"/>
</dbReference>
<dbReference type="EMBL" id="AMEQ01000044">
    <property type="protein sequence ID" value="EKX99981.1"/>
    <property type="molecule type" value="Genomic_DNA"/>
</dbReference>
<dbReference type="STRING" id="1127696.HMPREF9134_01890"/>